<gene>
    <name evidence="6" type="ORF">ALNOE001_17160</name>
</gene>
<evidence type="ECO:0000256" key="1">
    <source>
        <dbReference type="ARBA" id="ARBA00023015"/>
    </source>
</evidence>
<proteinExistence type="predicted"/>
<dbReference type="PANTHER" id="PTHR47506">
    <property type="entry name" value="TRANSCRIPTIONAL REGULATORY PROTEIN"/>
    <property type="match status" value="1"/>
</dbReference>
<evidence type="ECO:0000256" key="2">
    <source>
        <dbReference type="ARBA" id="ARBA00023125"/>
    </source>
</evidence>
<sequence>MNTKDKVLEITFLSSLGHGFDDVSLSQIQKKAAITSGGLYYHFRDKNGILIKMLEKYLFKDSNSFRDKLEFIIYLFVGLYKNNKDKAIDTTKEHDIDYINYHLLFLGIYHQHPEVQYIFDYINKGLLDLFEEMFKEDIANGYVKKENDPQKATILFLTILKGLVSFWINNDSFSLDKIIEDNLEYICKILCDE</sequence>
<keyword evidence="1" id="KW-0805">Transcription regulation</keyword>
<organism evidence="6 7">
    <name type="scientific">Candidatus Methanobinarius endosymbioticus</name>
    <dbReference type="NCBI Taxonomy" id="2006182"/>
    <lineage>
        <taxon>Archaea</taxon>
        <taxon>Methanobacteriati</taxon>
        <taxon>Methanobacteriota</taxon>
        <taxon>Methanomada group</taxon>
        <taxon>Methanobacteria</taxon>
        <taxon>Methanobacteriales</taxon>
        <taxon>Methanobacteriaceae</taxon>
        <taxon>Candidatus Methanobinarius</taxon>
    </lineage>
</organism>
<keyword evidence="3" id="KW-0804">Transcription</keyword>
<evidence type="ECO:0000256" key="3">
    <source>
        <dbReference type="ARBA" id="ARBA00023163"/>
    </source>
</evidence>
<dbReference type="InterPro" id="IPR009057">
    <property type="entry name" value="Homeodomain-like_sf"/>
</dbReference>
<dbReference type="InterPro" id="IPR001647">
    <property type="entry name" value="HTH_TetR"/>
</dbReference>
<dbReference type="InterPro" id="IPR023772">
    <property type="entry name" value="DNA-bd_HTH_TetR-type_CS"/>
</dbReference>
<dbReference type="AlphaFoldDB" id="A0A366MAT2"/>
<protein>
    <recommendedName>
        <fullName evidence="5">HTH tetR-type domain-containing protein</fullName>
    </recommendedName>
</protein>
<name>A0A366MAT2_9EURY</name>
<dbReference type="Gene3D" id="1.10.357.10">
    <property type="entry name" value="Tetracycline Repressor, domain 2"/>
    <property type="match status" value="1"/>
</dbReference>
<keyword evidence="7" id="KW-1185">Reference proteome</keyword>
<feature type="domain" description="HTH tetR-type" evidence="5">
    <location>
        <begin position="1"/>
        <end position="61"/>
    </location>
</feature>
<reference evidence="6 7" key="1">
    <citation type="submission" date="2018-06" db="EMBL/GenBank/DDBJ databases">
        <title>Genomic insight into two independent archaeal endosymbiosis events.</title>
        <authorList>
            <person name="Lind A.E."/>
            <person name="Lewis W.H."/>
            <person name="Spang A."/>
            <person name="Guy L."/>
            <person name="Embley M.T."/>
            <person name="Ettema T.J.G."/>
        </authorList>
    </citation>
    <scope>NUCLEOTIDE SEQUENCE [LARGE SCALE GENOMIC DNA]</scope>
    <source>
        <strain evidence="6">NOE</strain>
    </source>
</reference>
<keyword evidence="2 4" id="KW-0238">DNA-binding</keyword>
<dbReference type="PROSITE" id="PS01081">
    <property type="entry name" value="HTH_TETR_1"/>
    <property type="match status" value="1"/>
</dbReference>
<feature type="DNA-binding region" description="H-T-H motif" evidence="4">
    <location>
        <begin position="24"/>
        <end position="43"/>
    </location>
</feature>
<dbReference type="GO" id="GO:0003677">
    <property type="term" value="F:DNA binding"/>
    <property type="evidence" value="ECO:0007669"/>
    <property type="project" value="UniProtKB-UniRule"/>
</dbReference>
<dbReference type="PROSITE" id="PS50977">
    <property type="entry name" value="HTH_TETR_2"/>
    <property type="match status" value="1"/>
</dbReference>
<comment type="caution">
    <text evidence="6">The sequence shown here is derived from an EMBL/GenBank/DDBJ whole genome shotgun (WGS) entry which is preliminary data.</text>
</comment>
<evidence type="ECO:0000313" key="7">
    <source>
        <dbReference type="Proteomes" id="UP000253099"/>
    </source>
</evidence>
<dbReference type="Proteomes" id="UP000253099">
    <property type="component" value="Unassembled WGS sequence"/>
</dbReference>
<dbReference type="PANTHER" id="PTHR47506:SF6">
    <property type="entry name" value="HTH-TYPE TRANSCRIPTIONAL REPRESSOR NEMR"/>
    <property type="match status" value="1"/>
</dbReference>
<evidence type="ECO:0000259" key="5">
    <source>
        <dbReference type="PROSITE" id="PS50977"/>
    </source>
</evidence>
<dbReference type="EMBL" id="NIZT01000058">
    <property type="protein sequence ID" value="RBQ22612.1"/>
    <property type="molecule type" value="Genomic_DNA"/>
</dbReference>
<dbReference type="SUPFAM" id="SSF48498">
    <property type="entry name" value="Tetracyclin repressor-like, C-terminal domain"/>
    <property type="match status" value="1"/>
</dbReference>
<dbReference type="InterPro" id="IPR036271">
    <property type="entry name" value="Tet_transcr_reg_TetR-rel_C_sf"/>
</dbReference>
<accession>A0A366MAT2</accession>
<dbReference type="Pfam" id="PF00440">
    <property type="entry name" value="TetR_N"/>
    <property type="match status" value="1"/>
</dbReference>
<dbReference type="Gene3D" id="1.10.10.60">
    <property type="entry name" value="Homeodomain-like"/>
    <property type="match status" value="1"/>
</dbReference>
<dbReference type="SUPFAM" id="SSF46689">
    <property type="entry name" value="Homeodomain-like"/>
    <property type="match status" value="1"/>
</dbReference>
<evidence type="ECO:0000256" key="4">
    <source>
        <dbReference type="PROSITE-ProRule" id="PRU00335"/>
    </source>
</evidence>
<evidence type="ECO:0000313" key="6">
    <source>
        <dbReference type="EMBL" id="RBQ22612.1"/>
    </source>
</evidence>